<dbReference type="InterPro" id="IPR052972">
    <property type="entry name" value="Sacsin_chaperone_reg"/>
</dbReference>
<dbReference type="PANTHER" id="PTHR15600">
    <property type="entry name" value="SACSIN"/>
    <property type="match status" value="1"/>
</dbReference>
<accession>A0A1L7XY73</accession>
<dbReference type="Pfam" id="PF00651">
    <property type="entry name" value="BTB"/>
    <property type="match status" value="1"/>
</dbReference>
<evidence type="ECO:0000313" key="2">
    <source>
        <dbReference type="EMBL" id="CZR70021.1"/>
    </source>
</evidence>
<feature type="domain" description="BTB" evidence="1">
    <location>
        <begin position="2530"/>
        <end position="2602"/>
    </location>
</feature>
<sequence length="2695" mass="305964">MGLQPIAHNAQVQRLTTALKNICRDYPAGGTVLRELLQNADDAGATVVRFILDERTHPTNQLINPKLEQYQGPALLAYNNAIFTNTDFYNLSRLGDSLKLKDGSTTGKFGRGFNSVYNWTDSPSIVSRERLLILDPHLEWSEGGPMYDFVANSGEVAIQNHMAAFQTVMEHLDRNLEGTIIRIPLRTEAQATKSEISDRRTTVSEVLDVFKSFASEFGNNGLLHKLKVNNAVKRSLKNLDYSFDYSFEAGIECRSAGESKKTTFVVHHSIQPDVMDSDLRDWAQDQKFIPWVAVAAQLPMQCPKITGSLFTVLPLPILTSQPIHIHGHFSISPDRARLYQFNDKSTQDQTPARWNDWLLQGPVPVAWARLLSYLAHLYPRQSAFRKWPQSIDDARDPLSNATANLIGIIDKECLALWPTEIGYVTANEGLLDAGDEPVTLKDALRETKAPIVYIPQQLRQRAKKLFKDRVLCPQSLCSFLKRESSRISLWSDQMKHRILEYLLSDPGFIDYDGLELFPFQDGNYRSIGGYTAFVHRDDFERDLFCLENFRNLDLDKLPAAAQRVLRDGCENSTIHPSIRYRSANCLRDYCMSTVFKNMPEDRDMVVLGEEPTAFVAKVWTWISMRRIDILNKDISCLWLLPLSNGHHRKVKPRSSSSQVYFAPVGEIGELMWKFDAKSSARPLPLLDIGRTEPAPGFVSILTKSPDIMSNLFIKDASSIVLFLQWLHRTSPLVDDAADEEKHLIARLVASYLPQSLTLSARKVVVLALGFLQIFQKVSWKAAGVQMEPVLTWTNLNSCSKSVGLLDGISPVPEISGVQFLIAKWPNPSRQILQKLRLADCLESVQIIQDHIIPAWKGGQASNWTSSCKEQVAAFILRQFSFLSLDVQVKLQAIPMVPVTQLNGKKTSRFALAAELIDPSVPELKGLCFDDEEIFPKESFFQNFNAALKGCGLKTAVDEAVVEHRIRCYANTKYSLSNIQERAQRLLKSACSWTLPLEEQEDSDLRHLKWLPTIDLSGTLSLKASDECRGRRDGLLVSSQLPILPISISTEWEARLGWNNKLPTGILLSQLSFGIQRKDRKIVDAVLTYISQDDLTEPLANALMSLPCILASSGLFVVPSQALCPPKRSIDGCERLQPYLANVDRKFWQDHTDLLTRLEVGDQLYPRDLLKVQARLEAKPVLEESDIAVAIEILNLASRFPRDSLAGLKAISEAGEFYPLQDINFNDLGPVKLKQKVNLTHPEIPRRTIQRLRIGSLRERLIKGILEIEDVDDEDEFDQRENVTTRIADTLDRYPVESTFREYLANADDAKGASKISWLLDERVHPRDKLLTPEMKLFQGPAFLVHNDGVFSDDDFKGFKNVGEGSKAHDRETIGQFGRGSQTMYHWTDVPMILSGRYLLILDPRQEVLPRNQITGKRKPGVKLLLSKLGYVCQDQLAPFEDLWGYTRGLDNYPGTIFRFPLRTAKTKSILRTSKGNLNSDEVLRLMDTYFNEARISLLFLRRIKSISFSTNLNPNDGWSVTRRPPLDEDDKSFSELVICQFVKNPEFGTQITGKDKWWVAIEDLLPAADHLPDSSRRVMKNVECGLAALISSTFDCYDRNIIPPKAIQSKMFNTLPLPISSDLPVHIHATFSLSGDRKSIAVDEYGTQSHGSEWNRYLLQDALPKLYLLFLDDIGTQVRQRVFDFWPQEEPPKRSCAELLCASFWKELPKSSRRLFPKAHLTMGLPRRRAAELLDINQAVFDFLPKSHSEILAALLISLEVNLVRHIPTEVAKHLKVLPSVKSVTGPMLRELFKSDRSKTCLLKELAENRLILDVLFRQLIPDDADLNDLDGCHLLPLADGSLATLKYIDTNDTQSSKYYVASEQELKLFDFASRYLVTSSTGAKLGPVLESGKFNLTGLRLCHIRKLLEMRPVVSTPNPEAEGWLTEFWKFWNGNIDSSLPSSNIDAFGVKIFRATRDCVNTYATPVEFQQLATVVEPSILEHQRLCDKIPGLYRFNTKLMPKSLVDNEKSFHKDISFHRFVRALRILAGHAGVGSFIETHLDPVDVKTFRSLVISHVSNQILSRESERFSGLSADLKSIPLWPSVHASSTDQLISANNALMAVNNHLLIPWIKDRHRFVNPQFSSDSRNQDCLLKLGVKKLSTEALLRDYVLPLPSTLSDTYWQHFKPLIAAISGTSFSADSSHTLSSTLKQSKLAADGNRNLRKACELYDHQDQIFVTAFRHQRETRFLHESVKEYRWFWLRVGLRHRVDNFINPGDYIQCLQVMKLRLSAEDRRMDPHLEQDSRTVLSPLTAPNSNIQRFGVYDWLAISQESVFLSRTAFNGESEYRQNIMASVAIKQRLLCLSEVISHDYVGICWSQTSFPIHQPTREVLGKVPGNGQPKIDTVWRHLEQMKDVAQHLKRYQIRDFLADLYLTYDYLQDRVQESMTSFNLKNSAIWLNLNTSDHNVMLLDDIKSSWHMIEELVLSSSFDAGPIKAVRPGLMRYEKLLRALGCSSIIYPTVTRPELHSSRTVSNSLRQLRREGKLIDIKYSTEGKIIYAHRVVLAAISEKCALQFSGRWKVDDMIEYDKDMDPEDVLSYHTLSTMINYAYEDEINWKEMEVSESDDADAKAVKLDLLLDLHKGADYWLIPALASQVEDKILIAGRAFINLENVIRIRERARQVRAKAVERMCAEFIEQNRDTVEKVHSGIL</sequence>
<dbReference type="Proteomes" id="UP000184330">
    <property type="component" value="Unassembled WGS sequence"/>
</dbReference>
<dbReference type="GO" id="GO:0030544">
    <property type="term" value="F:Hsp70 protein binding"/>
    <property type="evidence" value="ECO:0007669"/>
    <property type="project" value="TreeGrafter"/>
</dbReference>
<dbReference type="EMBL" id="FJOG01000089">
    <property type="protein sequence ID" value="CZR70021.1"/>
    <property type="molecule type" value="Genomic_DNA"/>
</dbReference>
<proteinExistence type="predicted"/>
<dbReference type="InterPro" id="IPR058210">
    <property type="entry name" value="SACS/Nov_dom"/>
</dbReference>
<dbReference type="SMART" id="SM00225">
    <property type="entry name" value="BTB"/>
    <property type="match status" value="1"/>
</dbReference>
<dbReference type="Gene3D" id="3.30.565.10">
    <property type="entry name" value="Histidine kinase-like ATPase, C-terminal domain"/>
    <property type="match status" value="1"/>
</dbReference>
<dbReference type="SUPFAM" id="SSF55874">
    <property type="entry name" value="ATPase domain of HSP90 chaperone/DNA topoisomerase II/histidine kinase"/>
    <property type="match status" value="2"/>
</dbReference>
<dbReference type="NCBIfam" id="NF047352">
    <property type="entry name" value="P_loop_sacsin"/>
    <property type="match status" value="1"/>
</dbReference>
<evidence type="ECO:0000259" key="1">
    <source>
        <dbReference type="PROSITE" id="PS50097"/>
    </source>
</evidence>
<dbReference type="InterPro" id="IPR011333">
    <property type="entry name" value="SKP1/BTB/POZ_sf"/>
</dbReference>
<dbReference type="Pfam" id="PF25794">
    <property type="entry name" value="SACS"/>
    <property type="match status" value="2"/>
</dbReference>
<dbReference type="OrthoDB" id="1262810at2759"/>
<dbReference type="InterPro" id="IPR000210">
    <property type="entry name" value="BTB/POZ_dom"/>
</dbReference>
<dbReference type="PANTHER" id="PTHR15600:SF42">
    <property type="entry name" value="SACSIN"/>
    <property type="match status" value="1"/>
</dbReference>
<keyword evidence="3" id="KW-1185">Reference proteome</keyword>
<protein>
    <recommendedName>
        <fullName evidence="1">BTB domain-containing protein</fullName>
    </recommendedName>
</protein>
<gene>
    <name evidence="2" type="ORF">PAC_19922</name>
</gene>
<dbReference type="CDD" id="cd18186">
    <property type="entry name" value="BTB_POZ_ZBTB_KLHL-like"/>
    <property type="match status" value="1"/>
</dbReference>
<evidence type="ECO:0000313" key="3">
    <source>
        <dbReference type="Proteomes" id="UP000184330"/>
    </source>
</evidence>
<dbReference type="SUPFAM" id="SSF54695">
    <property type="entry name" value="POZ domain"/>
    <property type="match status" value="1"/>
</dbReference>
<organism evidence="2 3">
    <name type="scientific">Phialocephala subalpina</name>
    <dbReference type="NCBI Taxonomy" id="576137"/>
    <lineage>
        <taxon>Eukaryota</taxon>
        <taxon>Fungi</taxon>
        <taxon>Dikarya</taxon>
        <taxon>Ascomycota</taxon>
        <taxon>Pezizomycotina</taxon>
        <taxon>Leotiomycetes</taxon>
        <taxon>Helotiales</taxon>
        <taxon>Mollisiaceae</taxon>
        <taxon>Phialocephala</taxon>
        <taxon>Phialocephala fortinii species complex</taxon>
    </lineage>
</organism>
<reference evidence="2 3" key="1">
    <citation type="submission" date="2016-03" db="EMBL/GenBank/DDBJ databases">
        <authorList>
            <person name="Ploux O."/>
        </authorList>
    </citation>
    <scope>NUCLEOTIDE SEQUENCE [LARGE SCALE GENOMIC DNA]</scope>
    <source>
        <strain evidence="2 3">UAMH 11012</strain>
    </source>
</reference>
<dbReference type="Gene3D" id="3.30.710.10">
    <property type="entry name" value="Potassium Channel Kv1.1, Chain A"/>
    <property type="match status" value="1"/>
</dbReference>
<dbReference type="InterPro" id="IPR036890">
    <property type="entry name" value="HATPase_C_sf"/>
</dbReference>
<dbReference type="PROSITE" id="PS50097">
    <property type="entry name" value="BTB"/>
    <property type="match status" value="1"/>
</dbReference>
<name>A0A1L7XY73_9HELO</name>
<dbReference type="STRING" id="576137.A0A1L7XY73"/>